<comment type="caution">
    <text evidence="2">The sequence shown here is derived from an EMBL/GenBank/DDBJ whole genome shotgun (WGS) entry which is preliminary data.</text>
</comment>
<accession>A0AAW2IR01</accession>
<reference evidence="2" key="1">
    <citation type="submission" date="2020-06" db="EMBL/GenBank/DDBJ databases">
        <authorList>
            <person name="Li T."/>
            <person name="Hu X."/>
            <person name="Zhang T."/>
            <person name="Song X."/>
            <person name="Zhang H."/>
            <person name="Dai N."/>
            <person name="Sheng W."/>
            <person name="Hou X."/>
            <person name="Wei L."/>
        </authorList>
    </citation>
    <scope>NUCLEOTIDE SEQUENCE</scope>
    <source>
        <strain evidence="2">G01</strain>
        <tissue evidence="2">Leaf</tissue>
    </source>
</reference>
<feature type="compositionally biased region" description="Basic and acidic residues" evidence="1">
    <location>
        <begin position="48"/>
        <end position="57"/>
    </location>
</feature>
<evidence type="ECO:0000256" key="1">
    <source>
        <dbReference type="SAM" id="MobiDB-lite"/>
    </source>
</evidence>
<protein>
    <submittedName>
        <fullName evidence="2">Uncharacterized protein</fullName>
    </submittedName>
</protein>
<feature type="compositionally biased region" description="Basic residues" evidence="1">
    <location>
        <begin position="58"/>
        <end position="76"/>
    </location>
</feature>
<organism evidence="2">
    <name type="scientific">Sesamum angustifolium</name>
    <dbReference type="NCBI Taxonomy" id="2727405"/>
    <lineage>
        <taxon>Eukaryota</taxon>
        <taxon>Viridiplantae</taxon>
        <taxon>Streptophyta</taxon>
        <taxon>Embryophyta</taxon>
        <taxon>Tracheophyta</taxon>
        <taxon>Spermatophyta</taxon>
        <taxon>Magnoliopsida</taxon>
        <taxon>eudicotyledons</taxon>
        <taxon>Gunneridae</taxon>
        <taxon>Pentapetalae</taxon>
        <taxon>asterids</taxon>
        <taxon>lamiids</taxon>
        <taxon>Lamiales</taxon>
        <taxon>Pedaliaceae</taxon>
        <taxon>Sesamum</taxon>
    </lineage>
</organism>
<gene>
    <name evidence="2" type="ORF">Sangu_2848800</name>
</gene>
<evidence type="ECO:0000313" key="2">
    <source>
        <dbReference type="EMBL" id="KAL0284095.1"/>
    </source>
</evidence>
<sequence>MEMAILGGVVGKMSRQFYALFCLGVLLISVAIAQRYSSVSADDQELLPGDRRRDPANRRLRSLRGSPLHRRPLQSH</sequence>
<name>A0AAW2IR01_9LAMI</name>
<proteinExistence type="predicted"/>
<reference evidence="2" key="2">
    <citation type="journal article" date="2024" name="Plant">
        <title>Genomic evolution and insights into agronomic trait innovations of Sesamum species.</title>
        <authorList>
            <person name="Miao H."/>
            <person name="Wang L."/>
            <person name="Qu L."/>
            <person name="Liu H."/>
            <person name="Sun Y."/>
            <person name="Le M."/>
            <person name="Wang Q."/>
            <person name="Wei S."/>
            <person name="Zheng Y."/>
            <person name="Lin W."/>
            <person name="Duan Y."/>
            <person name="Cao H."/>
            <person name="Xiong S."/>
            <person name="Wang X."/>
            <person name="Wei L."/>
            <person name="Li C."/>
            <person name="Ma Q."/>
            <person name="Ju M."/>
            <person name="Zhao R."/>
            <person name="Li G."/>
            <person name="Mu C."/>
            <person name="Tian Q."/>
            <person name="Mei H."/>
            <person name="Zhang T."/>
            <person name="Gao T."/>
            <person name="Zhang H."/>
        </authorList>
    </citation>
    <scope>NUCLEOTIDE SEQUENCE</scope>
    <source>
        <strain evidence="2">G01</strain>
    </source>
</reference>
<dbReference type="EMBL" id="JACGWK010001677">
    <property type="protein sequence ID" value="KAL0284095.1"/>
    <property type="molecule type" value="Genomic_DNA"/>
</dbReference>
<dbReference type="AlphaFoldDB" id="A0AAW2IR01"/>
<feature type="region of interest" description="Disordered" evidence="1">
    <location>
        <begin position="42"/>
        <end position="76"/>
    </location>
</feature>